<dbReference type="PROSITE" id="PS51379">
    <property type="entry name" value="4FE4S_FER_2"/>
    <property type="match status" value="2"/>
</dbReference>
<dbReference type="Gene3D" id="3.30.70.20">
    <property type="match status" value="2"/>
</dbReference>
<dbReference type="PANTHER" id="PTHR43177">
    <property type="entry name" value="PROTEIN NRFC"/>
    <property type="match status" value="1"/>
</dbReference>
<evidence type="ECO:0000256" key="3">
    <source>
        <dbReference type="ARBA" id="ARBA00023004"/>
    </source>
</evidence>
<dbReference type="OrthoDB" id="9810688at2"/>
<proteinExistence type="predicted"/>
<organism evidence="6 7">
    <name type="scientific">Kosmotoga arenicorallina S304</name>
    <dbReference type="NCBI Taxonomy" id="1453497"/>
    <lineage>
        <taxon>Bacteria</taxon>
        <taxon>Thermotogati</taxon>
        <taxon>Thermotogota</taxon>
        <taxon>Thermotogae</taxon>
        <taxon>Kosmotogales</taxon>
        <taxon>Kosmotogaceae</taxon>
        <taxon>Kosmotoga</taxon>
    </lineage>
</organism>
<feature type="domain" description="4Fe-4S ferredoxin-type" evidence="5">
    <location>
        <begin position="34"/>
        <end position="67"/>
    </location>
</feature>
<dbReference type="RefSeq" id="WP_068347245.1">
    <property type="nucleotide sequence ID" value="NZ_JFHK01000007.1"/>
</dbReference>
<dbReference type="InterPro" id="IPR017900">
    <property type="entry name" value="4Fe4S_Fe_S_CS"/>
</dbReference>
<evidence type="ECO:0000256" key="2">
    <source>
        <dbReference type="ARBA" id="ARBA00022723"/>
    </source>
</evidence>
<dbReference type="CDD" id="cd04410">
    <property type="entry name" value="DMSOR_beta-like"/>
    <property type="match status" value="1"/>
</dbReference>
<keyword evidence="2" id="KW-0479">Metal-binding</keyword>
<dbReference type="InterPro" id="IPR050954">
    <property type="entry name" value="ET_IronSulfur_Cluster-Binding"/>
</dbReference>
<evidence type="ECO:0000259" key="5">
    <source>
        <dbReference type="PROSITE" id="PS51379"/>
    </source>
</evidence>
<dbReference type="PATRIC" id="fig|1453497.3.peg.1912"/>
<evidence type="ECO:0000313" key="6">
    <source>
        <dbReference type="EMBL" id="OAA30684.1"/>
    </source>
</evidence>
<keyword evidence="4" id="KW-0411">Iron-sulfur</keyword>
<gene>
    <name evidence="6" type="ORF">AT15_09650</name>
</gene>
<name>A0A176K1J2_9BACT</name>
<evidence type="ECO:0000256" key="4">
    <source>
        <dbReference type="ARBA" id="ARBA00023014"/>
    </source>
</evidence>
<accession>A0A176K1J2</accession>
<keyword evidence="3" id="KW-0408">Iron</keyword>
<dbReference type="PANTHER" id="PTHR43177:SF3">
    <property type="entry name" value="PROTEIN NRFC HOMOLOG"/>
    <property type="match status" value="1"/>
</dbReference>
<sequence>MKRLLIDIEKLLSEPAQHIQCEYLYHSKNNGLLPLVEIAEFALYCRQCPEAHCVKACPRDALKRLPDGTVKRANLLCVGCKSCVLACPFGTLFPETINFVADHCDYCVSQRMKNQEYIPLCVKTSKNGEISLVELDEEDPSSGLYFVGKYLAVKTHHWRYKEGKVL</sequence>
<comment type="caution">
    <text evidence="6">The sequence shown here is derived from an EMBL/GenBank/DDBJ whole genome shotgun (WGS) entry which is preliminary data.</text>
</comment>
<dbReference type="SUPFAM" id="SSF54862">
    <property type="entry name" value="4Fe-4S ferredoxins"/>
    <property type="match status" value="1"/>
</dbReference>
<keyword evidence="1" id="KW-0004">4Fe-4S</keyword>
<dbReference type="PROSITE" id="PS00198">
    <property type="entry name" value="4FE4S_FER_1"/>
    <property type="match status" value="1"/>
</dbReference>
<dbReference type="STRING" id="1453497.AT15_09650"/>
<keyword evidence="7" id="KW-1185">Reference proteome</keyword>
<protein>
    <submittedName>
        <fullName evidence="6">4Fe-4S ferredoxin</fullName>
    </submittedName>
</protein>
<evidence type="ECO:0000313" key="7">
    <source>
        <dbReference type="Proteomes" id="UP000077339"/>
    </source>
</evidence>
<dbReference type="InterPro" id="IPR017896">
    <property type="entry name" value="4Fe4S_Fe-S-bd"/>
</dbReference>
<evidence type="ECO:0000256" key="1">
    <source>
        <dbReference type="ARBA" id="ARBA00022485"/>
    </source>
</evidence>
<dbReference type="EMBL" id="JFHK01000007">
    <property type="protein sequence ID" value="OAA30684.1"/>
    <property type="molecule type" value="Genomic_DNA"/>
</dbReference>
<dbReference type="Proteomes" id="UP000077339">
    <property type="component" value="Unassembled WGS sequence"/>
</dbReference>
<dbReference type="Pfam" id="PF13247">
    <property type="entry name" value="Fer4_11"/>
    <property type="match status" value="1"/>
</dbReference>
<dbReference type="AlphaFoldDB" id="A0A176K1J2"/>
<dbReference type="GO" id="GO:0051539">
    <property type="term" value="F:4 iron, 4 sulfur cluster binding"/>
    <property type="evidence" value="ECO:0007669"/>
    <property type="project" value="UniProtKB-KW"/>
</dbReference>
<reference evidence="6 7" key="1">
    <citation type="submission" date="2014-02" db="EMBL/GenBank/DDBJ databases">
        <title>Kosmotoga genome sequencing.</title>
        <authorList>
            <person name="Pollo S.M."/>
            <person name="Charchuk R."/>
            <person name="Nesbo C.L."/>
        </authorList>
    </citation>
    <scope>NUCLEOTIDE SEQUENCE [LARGE SCALE GENOMIC DNA]</scope>
    <source>
        <strain evidence="6 7">S304</strain>
    </source>
</reference>
<dbReference type="GO" id="GO:0046872">
    <property type="term" value="F:metal ion binding"/>
    <property type="evidence" value="ECO:0007669"/>
    <property type="project" value="UniProtKB-KW"/>
</dbReference>
<feature type="domain" description="4Fe-4S ferredoxin-type" evidence="5">
    <location>
        <begin position="68"/>
        <end position="97"/>
    </location>
</feature>